<proteinExistence type="predicted"/>
<gene>
    <name evidence="4" type="ORF">GCK32_020108</name>
</gene>
<sequence length="110" mass="12963">MFVHILCTLVLLSAFTAYEYEENDCFDHPTMADFCWDLWRTGGCNVTDIIHMELAKEYCPKTCNLCECRDDPAKPNFCWNMERYDYCNSTEKPSISRKARKYCPKTCRVC</sequence>
<organism evidence="4 5">
    <name type="scientific">Trichostrongylus colubriformis</name>
    <name type="common">Black scour worm</name>
    <dbReference type="NCBI Taxonomy" id="6319"/>
    <lineage>
        <taxon>Eukaryota</taxon>
        <taxon>Metazoa</taxon>
        <taxon>Ecdysozoa</taxon>
        <taxon>Nematoda</taxon>
        <taxon>Chromadorea</taxon>
        <taxon>Rhabditida</taxon>
        <taxon>Rhabditina</taxon>
        <taxon>Rhabditomorpha</taxon>
        <taxon>Strongyloidea</taxon>
        <taxon>Trichostrongylidae</taxon>
        <taxon>Trichostrongylus</taxon>
    </lineage>
</organism>
<feature type="signal peptide" evidence="2">
    <location>
        <begin position="1"/>
        <end position="17"/>
    </location>
</feature>
<feature type="chain" id="PRO_5042936632" description="ShKT domain-containing protein" evidence="2">
    <location>
        <begin position="18"/>
        <end position="110"/>
    </location>
</feature>
<dbReference type="SMART" id="SM00254">
    <property type="entry name" value="ShKT"/>
    <property type="match status" value="1"/>
</dbReference>
<dbReference type="Pfam" id="PF01549">
    <property type="entry name" value="ShK"/>
    <property type="match status" value="2"/>
</dbReference>
<dbReference type="Gene3D" id="1.10.10.1940">
    <property type="match status" value="1"/>
</dbReference>
<reference evidence="4 5" key="1">
    <citation type="submission" date="2019-10" db="EMBL/GenBank/DDBJ databases">
        <title>Assembly and Annotation for the nematode Trichostrongylus colubriformis.</title>
        <authorList>
            <person name="Martin J."/>
        </authorList>
    </citation>
    <scope>NUCLEOTIDE SEQUENCE [LARGE SCALE GENOMIC DNA]</scope>
    <source>
        <strain evidence="4">G859</strain>
        <tissue evidence="4">Whole worm</tissue>
    </source>
</reference>
<evidence type="ECO:0000313" key="4">
    <source>
        <dbReference type="EMBL" id="KAK5976039.1"/>
    </source>
</evidence>
<keyword evidence="5" id="KW-1185">Reference proteome</keyword>
<evidence type="ECO:0000256" key="2">
    <source>
        <dbReference type="SAM" id="SignalP"/>
    </source>
</evidence>
<protein>
    <recommendedName>
        <fullName evidence="3">ShKT domain-containing protein</fullName>
    </recommendedName>
</protein>
<comment type="caution">
    <text evidence="1">Lacks conserved residue(s) required for the propagation of feature annotation.</text>
</comment>
<keyword evidence="2" id="KW-0732">Signal</keyword>
<dbReference type="AlphaFoldDB" id="A0AAN8J1P6"/>
<name>A0AAN8J1P6_TRICO</name>
<evidence type="ECO:0000313" key="5">
    <source>
        <dbReference type="Proteomes" id="UP001331761"/>
    </source>
</evidence>
<dbReference type="EMBL" id="WIXE01012296">
    <property type="protein sequence ID" value="KAK5976039.1"/>
    <property type="molecule type" value="Genomic_DNA"/>
</dbReference>
<evidence type="ECO:0000256" key="1">
    <source>
        <dbReference type="PROSITE-ProRule" id="PRU01005"/>
    </source>
</evidence>
<dbReference type="Proteomes" id="UP001331761">
    <property type="component" value="Unassembled WGS sequence"/>
</dbReference>
<feature type="domain" description="ShKT" evidence="3">
    <location>
        <begin position="25"/>
        <end position="66"/>
    </location>
</feature>
<dbReference type="InterPro" id="IPR003582">
    <property type="entry name" value="ShKT_dom"/>
</dbReference>
<dbReference type="PROSITE" id="PS51670">
    <property type="entry name" value="SHKT"/>
    <property type="match status" value="1"/>
</dbReference>
<accession>A0AAN8J1P6</accession>
<evidence type="ECO:0000259" key="3">
    <source>
        <dbReference type="PROSITE" id="PS51670"/>
    </source>
</evidence>
<comment type="caution">
    <text evidence="4">The sequence shown here is derived from an EMBL/GenBank/DDBJ whole genome shotgun (WGS) entry which is preliminary data.</text>
</comment>